<feature type="chain" id="PRO_5016349427" evidence="3">
    <location>
        <begin position="25"/>
        <end position="361"/>
    </location>
</feature>
<evidence type="ECO:0000256" key="3">
    <source>
        <dbReference type="SAM" id="SignalP"/>
    </source>
</evidence>
<accession>A0A318HVE7</accession>
<gene>
    <name evidence="5" type="ORF">EJ73_01951</name>
</gene>
<feature type="signal peptide" evidence="3">
    <location>
        <begin position="1"/>
        <end position="24"/>
    </location>
</feature>
<organism evidence="5 6">
    <name type="scientific">Hoylesella shahii DSM 15611 = JCM 12083</name>
    <dbReference type="NCBI Taxonomy" id="1122991"/>
    <lineage>
        <taxon>Bacteria</taxon>
        <taxon>Pseudomonadati</taxon>
        <taxon>Bacteroidota</taxon>
        <taxon>Bacteroidia</taxon>
        <taxon>Bacteroidales</taxon>
        <taxon>Prevotellaceae</taxon>
        <taxon>Hoylesella</taxon>
    </lineage>
</organism>
<evidence type="ECO:0000313" key="5">
    <source>
        <dbReference type="EMBL" id="PXX21056.1"/>
    </source>
</evidence>
<dbReference type="InterPro" id="IPR051099">
    <property type="entry name" value="AGR/TXD"/>
</dbReference>
<reference evidence="5 6" key="1">
    <citation type="submission" date="2018-05" db="EMBL/GenBank/DDBJ databases">
        <title>Genomic Encyclopedia of Type Strains, Phase I: the one thousand microbial genomes (KMG-I) project.</title>
        <authorList>
            <person name="Kyrpides N."/>
        </authorList>
    </citation>
    <scope>NUCLEOTIDE SEQUENCE [LARGE SCALE GENOMIC DNA]</scope>
    <source>
        <strain evidence="5 6">DSM 15611</strain>
    </source>
</reference>
<keyword evidence="6" id="KW-1185">Reference proteome</keyword>
<dbReference type="InterPro" id="IPR013766">
    <property type="entry name" value="Thioredoxin_domain"/>
</dbReference>
<dbReference type="Proteomes" id="UP000248314">
    <property type="component" value="Unassembled WGS sequence"/>
</dbReference>
<dbReference type="STRING" id="1122991.GCA_000613445_01652"/>
<name>A0A318HVE7_9BACT</name>
<dbReference type="OrthoDB" id="1099736at2"/>
<dbReference type="EMBL" id="QJJX01000024">
    <property type="protein sequence ID" value="PXX21056.1"/>
    <property type="molecule type" value="Genomic_DNA"/>
</dbReference>
<dbReference type="InterPro" id="IPR036249">
    <property type="entry name" value="Thioredoxin-like_sf"/>
</dbReference>
<dbReference type="AlphaFoldDB" id="A0A318HVE7"/>
<keyword evidence="2" id="KW-0676">Redox-active center</keyword>
<dbReference type="Gene3D" id="3.40.30.10">
    <property type="entry name" value="Glutaredoxin"/>
    <property type="match status" value="1"/>
</dbReference>
<evidence type="ECO:0000259" key="4">
    <source>
        <dbReference type="PROSITE" id="PS51352"/>
    </source>
</evidence>
<evidence type="ECO:0000256" key="2">
    <source>
        <dbReference type="ARBA" id="ARBA00023284"/>
    </source>
</evidence>
<evidence type="ECO:0000256" key="1">
    <source>
        <dbReference type="ARBA" id="ARBA00022729"/>
    </source>
</evidence>
<feature type="domain" description="Thioredoxin" evidence="4">
    <location>
        <begin position="17"/>
        <end position="135"/>
    </location>
</feature>
<comment type="caution">
    <text evidence="5">The sequence shown here is derived from an EMBL/GenBank/DDBJ whole genome shotgun (WGS) entry which is preliminary data.</text>
</comment>
<dbReference type="PROSITE" id="PS51352">
    <property type="entry name" value="THIOREDOXIN_2"/>
    <property type="match status" value="1"/>
</dbReference>
<keyword evidence="1 3" id="KW-0732">Signal</keyword>
<dbReference type="RefSeq" id="WP_052336694.1">
    <property type="nucleotide sequence ID" value="NZ_BAIZ01000019.1"/>
</dbReference>
<dbReference type="PROSITE" id="PS00194">
    <property type="entry name" value="THIOREDOXIN_1"/>
    <property type="match status" value="1"/>
</dbReference>
<dbReference type="PANTHER" id="PTHR15337">
    <property type="entry name" value="ANTERIOR GRADIENT PROTEIN-RELATED"/>
    <property type="match status" value="1"/>
</dbReference>
<dbReference type="PANTHER" id="PTHR15337:SF11">
    <property type="entry name" value="THIOREDOXIN DOMAIN-CONTAINING PROTEIN"/>
    <property type="match status" value="1"/>
</dbReference>
<sequence length="361" mass="42162">MKRHNAFFATLLLCVMPLLGTAQTQFHNLSLDDAINLAKKENKLVFIDFYTDWCGPCKNMARQVFPQKKVGDFLNSKFVCLKLNAEKEGKELATKYNVKAYPTYVVLDTNAQPRMHASGAMNADEFIYKVEMETNPNNAPERMKRLYDAGKHTPELINNYAFYLLGHQQEEEGFKVVNNYFKTLSPKDRLKAENAFIFTRYTLNLNDEKGLFMTQNLDRFDTKSRSLIKARTQLLFRNAVYQYFSGYMWKEKKYNETDYLQLKKQIETLQLHKDYPYAPMFALIESRVKDNDLTFLSCCNREYNNLDANDRTLLILNLTRLFDTQDKTTLKQLSAFIRSHLAEMDAKTIIYAGQILSEIEQ</sequence>
<proteinExistence type="predicted"/>
<dbReference type="Pfam" id="PF00085">
    <property type="entry name" value="Thioredoxin"/>
    <property type="match status" value="1"/>
</dbReference>
<dbReference type="InterPro" id="IPR017937">
    <property type="entry name" value="Thioredoxin_CS"/>
</dbReference>
<evidence type="ECO:0000313" key="6">
    <source>
        <dbReference type="Proteomes" id="UP000248314"/>
    </source>
</evidence>
<protein>
    <submittedName>
        <fullName evidence="5">Thioredoxin</fullName>
    </submittedName>
</protein>
<dbReference type="SUPFAM" id="SSF52833">
    <property type="entry name" value="Thioredoxin-like"/>
    <property type="match status" value="1"/>
</dbReference>